<feature type="compositionally biased region" description="Polar residues" evidence="1">
    <location>
        <begin position="25"/>
        <end position="51"/>
    </location>
</feature>
<evidence type="ECO:0000313" key="2">
    <source>
        <dbReference type="EMBL" id="MBA4616978.1"/>
    </source>
</evidence>
<name>A0A7C8YFI7_OPUST</name>
<dbReference type="EMBL" id="GISG01014105">
    <property type="protein sequence ID" value="MBA4616978.1"/>
    <property type="molecule type" value="Transcribed_RNA"/>
</dbReference>
<evidence type="ECO:0000256" key="1">
    <source>
        <dbReference type="SAM" id="MobiDB-lite"/>
    </source>
</evidence>
<proteinExistence type="predicted"/>
<sequence length="103" mass="12142">MRNTFTFRERETEMSGCKFEAAFKSMQNQTQKQKSGDAETNNYSNLKTTANVGRHHHDHDHDRDRDHDIHGAAKTMKKWRSGDQLEDHHKVYTLLQLIFWGPD</sequence>
<reference evidence="2" key="1">
    <citation type="journal article" date="2013" name="J. Plant Res.">
        <title>Effect of fungi and light on seed germination of three Opuntia species from semiarid lands of central Mexico.</title>
        <authorList>
            <person name="Delgado-Sanchez P."/>
            <person name="Jimenez-Bremont J.F."/>
            <person name="Guerrero-Gonzalez Mde L."/>
            <person name="Flores J."/>
        </authorList>
    </citation>
    <scope>NUCLEOTIDE SEQUENCE</scope>
    <source>
        <tissue evidence="2">Cladode</tissue>
    </source>
</reference>
<dbReference type="AlphaFoldDB" id="A0A7C8YFI7"/>
<organism evidence="2">
    <name type="scientific">Opuntia streptacantha</name>
    <name type="common">Prickly pear cactus</name>
    <name type="synonym">Opuntia cardona</name>
    <dbReference type="NCBI Taxonomy" id="393608"/>
    <lineage>
        <taxon>Eukaryota</taxon>
        <taxon>Viridiplantae</taxon>
        <taxon>Streptophyta</taxon>
        <taxon>Embryophyta</taxon>
        <taxon>Tracheophyta</taxon>
        <taxon>Spermatophyta</taxon>
        <taxon>Magnoliopsida</taxon>
        <taxon>eudicotyledons</taxon>
        <taxon>Gunneridae</taxon>
        <taxon>Pentapetalae</taxon>
        <taxon>Caryophyllales</taxon>
        <taxon>Cactineae</taxon>
        <taxon>Cactaceae</taxon>
        <taxon>Opuntioideae</taxon>
        <taxon>Opuntia</taxon>
    </lineage>
</organism>
<reference evidence="2" key="2">
    <citation type="submission" date="2020-07" db="EMBL/GenBank/DDBJ databases">
        <authorList>
            <person name="Vera ALvarez R."/>
            <person name="Arias-Moreno D.M."/>
            <person name="Jimenez-Jacinto V."/>
            <person name="Jimenez-Bremont J.F."/>
            <person name="Swaminathan K."/>
            <person name="Moose S.P."/>
            <person name="Guerrero-Gonzalez M.L."/>
            <person name="Marino-Ramirez L."/>
            <person name="Landsman D."/>
            <person name="Rodriguez-Kessler M."/>
            <person name="Delgado-Sanchez P."/>
        </authorList>
    </citation>
    <scope>NUCLEOTIDE SEQUENCE</scope>
    <source>
        <tissue evidence="2">Cladode</tissue>
    </source>
</reference>
<accession>A0A7C8YFI7</accession>
<protein>
    <submittedName>
        <fullName evidence="2">Uncharacterized protein</fullName>
    </submittedName>
</protein>
<feature type="region of interest" description="Disordered" evidence="1">
    <location>
        <begin position="25"/>
        <end position="67"/>
    </location>
</feature>